<keyword evidence="9" id="KW-1185">Reference proteome</keyword>
<evidence type="ECO:0000256" key="5">
    <source>
        <dbReference type="ARBA" id="ARBA00022801"/>
    </source>
</evidence>
<evidence type="ECO:0000256" key="3">
    <source>
        <dbReference type="ARBA" id="ARBA00022722"/>
    </source>
</evidence>
<dbReference type="GO" id="GO:0016787">
    <property type="term" value="F:hydrolase activity"/>
    <property type="evidence" value="ECO:0007669"/>
    <property type="project" value="UniProtKB-KW"/>
</dbReference>
<dbReference type="GO" id="GO:0003964">
    <property type="term" value="F:RNA-directed DNA polymerase activity"/>
    <property type="evidence" value="ECO:0007669"/>
    <property type="project" value="UniProtKB-KW"/>
</dbReference>
<evidence type="ECO:0000313" key="9">
    <source>
        <dbReference type="Proteomes" id="UP000765509"/>
    </source>
</evidence>
<keyword evidence="5" id="KW-0378">Hydrolase</keyword>
<dbReference type="InterPro" id="IPR041373">
    <property type="entry name" value="RT_RNaseH"/>
</dbReference>
<keyword evidence="6" id="KW-0695">RNA-directed DNA polymerase</keyword>
<dbReference type="Pfam" id="PF17917">
    <property type="entry name" value="RT_RNaseH"/>
    <property type="match status" value="1"/>
</dbReference>
<dbReference type="SUPFAM" id="SSF56672">
    <property type="entry name" value="DNA/RNA polymerases"/>
    <property type="match status" value="1"/>
</dbReference>
<evidence type="ECO:0000256" key="4">
    <source>
        <dbReference type="ARBA" id="ARBA00022759"/>
    </source>
</evidence>
<keyword evidence="1" id="KW-0808">Transferase</keyword>
<feature type="domain" description="Reverse transcriptase RNase H-like" evidence="7">
    <location>
        <begin position="1"/>
        <end position="70"/>
    </location>
</feature>
<dbReference type="PANTHER" id="PTHR37984">
    <property type="entry name" value="PROTEIN CBG26694"/>
    <property type="match status" value="1"/>
</dbReference>
<sequence length="196" mass="22764">MSKQLKESEARYGATKTECLCLVWALEKLHYYWEGAVFEVYTDCTALKSLLNIKTTSRHMLRWQIAIQEYRDNIKIIYKEKKIHTNVDGLRRWPLDNVKSNPAYDPEVAAKIHIHFIEKDMRKNFRCFEWVPEIGTPDSGDTEPEGTETPILGISSLELPNIFFSAVMKTYAKHKQCSIFLKLLHRSTGVQKLNPS</sequence>
<dbReference type="Proteomes" id="UP000765509">
    <property type="component" value="Unassembled WGS sequence"/>
</dbReference>
<dbReference type="InterPro" id="IPR050951">
    <property type="entry name" value="Retrovirus_Pol_polyprotein"/>
</dbReference>
<evidence type="ECO:0000256" key="2">
    <source>
        <dbReference type="ARBA" id="ARBA00022695"/>
    </source>
</evidence>
<dbReference type="InterPro" id="IPR043502">
    <property type="entry name" value="DNA/RNA_pol_sf"/>
</dbReference>
<keyword evidence="2" id="KW-0548">Nucleotidyltransferase</keyword>
<name>A0A9Q3CI13_9BASI</name>
<organism evidence="8 9">
    <name type="scientific">Austropuccinia psidii MF-1</name>
    <dbReference type="NCBI Taxonomy" id="1389203"/>
    <lineage>
        <taxon>Eukaryota</taxon>
        <taxon>Fungi</taxon>
        <taxon>Dikarya</taxon>
        <taxon>Basidiomycota</taxon>
        <taxon>Pucciniomycotina</taxon>
        <taxon>Pucciniomycetes</taxon>
        <taxon>Pucciniales</taxon>
        <taxon>Sphaerophragmiaceae</taxon>
        <taxon>Austropuccinia</taxon>
    </lineage>
</organism>
<dbReference type="OrthoDB" id="2595244at2759"/>
<comment type="caution">
    <text evidence="8">The sequence shown here is derived from an EMBL/GenBank/DDBJ whole genome shotgun (WGS) entry which is preliminary data.</text>
</comment>
<keyword evidence="4" id="KW-0255">Endonuclease</keyword>
<evidence type="ECO:0000259" key="7">
    <source>
        <dbReference type="Pfam" id="PF17917"/>
    </source>
</evidence>
<dbReference type="PANTHER" id="PTHR37984:SF5">
    <property type="entry name" value="PROTEIN NYNRIN-LIKE"/>
    <property type="match status" value="1"/>
</dbReference>
<keyword evidence="3" id="KW-0540">Nuclease</keyword>
<accession>A0A9Q3CI13</accession>
<protein>
    <recommendedName>
        <fullName evidence="7">Reverse transcriptase RNase H-like domain-containing protein</fullName>
    </recommendedName>
</protein>
<evidence type="ECO:0000313" key="8">
    <source>
        <dbReference type="EMBL" id="MBW0483470.1"/>
    </source>
</evidence>
<dbReference type="EMBL" id="AVOT02007239">
    <property type="protein sequence ID" value="MBW0483470.1"/>
    <property type="molecule type" value="Genomic_DNA"/>
</dbReference>
<evidence type="ECO:0000256" key="1">
    <source>
        <dbReference type="ARBA" id="ARBA00022679"/>
    </source>
</evidence>
<proteinExistence type="predicted"/>
<evidence type="ECO:0000256" key="6">
    <source>
        <dbReference type="ARBA" id="ARBA00022918"/>
    </source>
</evidence>
<dbReference type="GO" id="GO:0004519">
    <property type="term" value="F:endonuclease activity"/>
    <property type="evidence" value="ECO:0007669"/>
    <property type="project" value="UniProtKB-KW"/>
</dbReference>
<dbReference type="AlphaFoldDB" id="A0A9Q3CI13"/>
<gene>
    <name evidence="8" type="ORF">O181_023185</name>
</gene>
<reference evidence="8" key="1">
    <citation type="submission" date="2021-03" db="EMBL/GenBank/DDBJ databases">
        <title>Draft genome sequence of rust myrtle Austropuccinia psidii MF-1, a brazilian biotype.</title>
        <authorList>
            <person name="Quecine M.C."/>
            <person name="Pachon D.M.R."/>
            <person name="Bonatelli M.L."/>
            <person name="Correr F.H."/>
            <person name="Franceschini L.M."/>
            <person name="Leite T.F."/>
            <person name="Margarido G.R.A."/>
            <person name="Almeida C.A."/>
            <person name="Ferrarezi J.A."/>
            <person name="Labate C.A."/>
        </authorList>
    </citation>
    <scope>NUCLEOTIDE SEQUENCE</scope>
    <source>
        <strain evidence="8">MF-1</strain>
    </source>
</reference>